<protein>
    <submittedName>
        <fullName evidence="1">Uncharacterized protein</fullName>
    </submittedName>
</protein>
<accession>A0A1T5L025</accession>
<dbReference type="AlphaFoldDB" id="A0A1T5L025"/>
<dbReference type="Proteomes" id="UP000190285">
    <property type="component" value="Unassembled WGS sequence"/>
</dbReference>
<evidence type="ECO:0000313" key="2">
    <source>
        <dbReference type="Proteomes" id="UP000190285"/>
    </source>
</evidence>
<dbReference type="EMBL" id="FUZT01000005">
    <property type="protein sequence ID" value="SKC69075.1"/>
    <property type="molecule type" value="Genomic_DNA"/>
</dbReference>
<sequence>MILIISTLTSCINGSHSSKGLDAVEVKDKFISPEDGLTITDARMLIIQKLKDRGIKGNAKEVAIIEEITTQEIWKNAGTQLYKVDVGYASFYGVAIIKYNEVLEILHGMPTMGIFLADLDKDSVYEVYTNIAMGSGIISHEILGYNIATKDRYHLSKRGEQDFIMFIDEDTLMAKVSKYPDINRIEKIGKVLLKTSIDKEEIYVE</sequence>
<reference evidence="1 2" key="1">
    <citation type="submission" date="2017-02" db="EMBL/GenBank/DDBJ databases">
        <authorList>
            <person name="Peterson S.W."/>
        </authorList>
    </citation>
    <scope>NUCLEOTIDE SEQUENCE [LARGE SCALE GENOMIC DNA]</scope>
    <source>
        <strain evidence="1 2">M1</strain>
    </source>
</reference>
<proteinExistence type="predicted"/>
<gene>
    <name evidence="1" type="ORF">SAMN02194393_02202</name>
</gene>
<name>A0A1T5L025_9FIRM</name>
<organism evidence="1 2">
    <name type="scientific">Maledivibacter halophilus</name>
    <dbReference type="NCBI Taxonomy" id="36842"/>
    <lineage>
        <taxon>Bacteria</taxon>
        <taxon>Bacillati</taxon>
        <taxon>Bacillota</taxon>
        <taxon>Clostridia</taxon>
        <taxon>Peptostreptococcales</taxon>
        <taxon>Caminicellaceae</taxon>
        <taxon>Maledivibacter</taxon>
    </lineage>
</organism>
<keyword evidence="2" id="KW-1185">Reference proteome</keyword>
<evidence type="ECO:0000313" key="1">
    <source>
        <dbReference type="EMBL" id="SKC69075.1"/>
    </source>
</evidence>